<feature type="region of interest" description="Disordered" evidence="1">
    <location>
        <begin position="1"/>
        <end position="74"/>
    </location>
</feature>
<reference evidence="2 3" key="1">
    <citation type="submission" date="2019-12" db="EMBL/GenBank/DDBJ databases">
        <authorList>
            <person name="Alioto T."/>
            <person name="Alioto T."/>
            <person name="Gomez Garrido J."/>
        </authorList>
    </citation>
    <scope>NUCLEOTIDE SEQUENCE [LARGE SCALE GENOMIC DNA]</scope>
</reference>
<evidence type="ECO:0000313" key="3">
    <source>
        <dbReference type="Proteomes" id="UP000594638"/>
    </source>
</evidence>
<dbReference type="Proteomes" id="UP000594638">
    <property type="component" value="Unassembled WGS sequence"/>
</dbReference>
<dbReference type="AlphaFoldDB" id="A0A8S0RE11"/>
<keyword evidence="3" id="KW-1185">Reference proteome</keyword>
<name>A0A8S0RE11_OLEEU</name>
<evidence type="ECO:0000313" key="2">
    <source>
        <dbReference type="EMBL" id="CAA2977355.1"/>
    </source>
</evidence>
<gene>
    <name evidence="2" type="ORF">OLEA9_A006917</name>
</gene>
<feature type="non-terminal residue" evidence="2">
    <location>
        <position position="180"/>
    </location>
</feature>
<dbReference type="Gramene" id="OE9A006917T1">
    <property type="protein sequence ID" value="OE9A006917C1"/>
    <property type="gene ID" value="OE9A006917"/>
</dbReference>
<feature type="compositionally biased region" description="Polar residues" evidence="1">
    <location>
        <begin position="35"/>
        <end position="53"/>
    </location>
</feature>
<dbReference type="OrthoDB" id="2194416at2759"/>
<evidence type="ECO:0000256" key="1">
    <source>
        <dbReference type="SAM" id="MobiDB-lite"/>
    </source>
</evidence>
<organism evidence="2 3">
    <name type="scientific">Olea europaea subsp. europaea</name>
    <dbReference type="NCBI Taxonomy" id="158383"/>
    <lineage>
        <taxon>Eukaryota</taxon>
        <taxon>Viridiplantae</taxon>
        <taxon>Streptophyta</taxon>
        <taxon>Embryophyta</taxon>
        <taxon>Tracheophyta</taxon>
        <taxon>Spermatophyta</taxon>
        <taxon>Magnoliopsida</taxon>
        <taxon>eudicotyledons</taxon>
        <taxon>Gunneridae</taxon>
        <taxon>Pentapetalae</taxon>
        <taxon>asterids</taxon>
        <taxon>lamiids</taxon>
        <taxon>Lamiales</taxon>
        <taxon>Oleaceae</taxon>
        <taxon>Oleeae</taxon>
        <taxon>Olea</taxon>
    </lineage>
</organism>
<dbReference type="EMBL" id="CACTIH010003381">
    <property type="protein sequence ID" value="CAA2977355.1"/>
    <property type="molecule type" value="Genomic_DNA"/>
</dbReference>
<protein>
    <submittedName>
        <fullName evidence="2">Uncharacterized protein</fullName>
    </submittedName>
</protein>
<proteinExistence type="predicted"/>
<sequence length="180" mass="20500">MPLPGDRPGSSGADARRDSMRTISGGRRREPSTGPPETSTQQNINTAESLSNENHQDSVRAPARVSRRNCYGTTQGVEPRGRIKWTNEMNEFIVKEYFRITKINSNVSGFSEILRSSFIDRYPRHHNITKQNLIDRKNYLMKGRNGKRAIPQTTIDRLRTEIDEELTSNANNTQNNNNPI</sequence>
<comment type="caution">
    <text evidence="2">The sequence shown here is derived from an EMBL/GenBank/DDBJ whole genome shotgun (WGS) entry which is preliminary data.</text>
</comment>
<accession>A0A8S0RE11</accession>